<name>A0ACA9N6U1_9GLOM</name>
<reference evidence="1" key="1">
    <citation type="submission" date="2021-06" db="EMBL/GenBank/DDBJ databases">
        <authorList>
            <person name="Kallberg Y."/>
            <person name="Tangrot J."/>
            <person name="Rosling A."/>
        </authorList>
    </citation>
    <scope>NUCLEOTIDE SEQUENCE</scope>
    <source>
        <strain evidence="1">IL203A</strain>
    </source>
</reference>
<dbReference type="EMBL" id="CAJVPU010012270">
    <property type="protein sequence ID" value="CAG8621974.1"/>
    <property type="molecule type" value="Genomic_DNA"/>
</dbReference>
<sequence>MKTLSIIIISFIFFSALVRAQSETAANPAAAASPATSTSAPDQISQCIQKYGCSNSDINCVAWCAGVPNPSQQDVNATNDCISNCPNTTTAGYQSCVSGCINSHYNQPSAFRASSGASPTPTGSATPLVAAIL</sequence>
<keyword evidence="2" id="KW-1185">Reference proteome</keyword>
<gene>
    <name evidence="1" type="ORF">DHETER_LOCUS8054</name>
</gene>
<evidence type="ECO:0000313" key="2">
    <source>
        <dbReference type="Proteomes" id="UP000789702"/>
    </source>
</evidence>
<protein>
    <submittedName>
        <fullName evidence="1">3493_t:CDS:1</fullName>
    </submittedName>
</protein>
<dbReference type="Proteomes" id="UP000789702">
    <property type="component" value="Unassembled WGS sequence"/>
</dbReference>
<comment type="caution">
    <text evidence="1">The sequence shown here is derived from an EMBL/GenBank/DDBJ whole genome shotgun (WGS) entry which is preliminary data.</text>
</comment>
<proteinExistence type="predicted"/>
<organism evidence="1 2">
    <name type="scientific">Dentiscutata heterogama</name>
    <dbReference type="NCBI Taxonomy" id="1316150"/>
    <lineage>
        <taxon>Eukaryota</taxon>
        <taxon>Fungi</taxon>
        <taxon>Fungi incertae sedis</taxon>
        <taxon>Mucoromycota</taxon>
        <taxon>Glomeromycotina</taxon>
        <taxon>Glomeromycetes</taxon>
        <taxon>Diversisporales</taxon>
        <taxon>Gigasporaceae</taxon>
        <taxon>Dentiscutata</taxon>
    </lineage>
</organism>
<evidence type="ECO:0000313" key="1">
    <source>
        <dbReference type="EMBL" id="CAG8621974.1"/>
    </source>
</evidence>
<accession>A0ACA9N6U1</accession>